<dbReference type="Pfam" id="PF02771">
    <property type="entry name" value="Acyl-CoA_dh_N"/>
    <property type="match status" value="1"/>
</dbReference>
<dbReference type="InterPro" id="IPR013786">
    <property type="entry name" value="AcylCoA_DH/ox_N"/>
</dbReference>
<protein>
    <submittedName>
        <fullName evidence="3">Acyl-CoA dehydrogenase family protein</fullName>
    </submittedName>
</protein>
<dbReference type="Proteomes" id="UP001458415">
    <property type="component" value="Unassembled WGS sequence"/>
</dbReference>
<evidence type="ECO:0000256" key="1">
    <source>
        <dbReference type="SAM" id="MobiDB-lite"/>
    </source>
</evidence>
<dbReference type="Gene3D" id="1.10.540.10">
    <property type="entry name" value="Acyl-CoA dehydrogenase/oxidase, N-terminal domain"/>
    <property type="match status" value="1"/>
</dbReference>
<evidence type="ECO:0000313" key="3">
    <source>
        <dbReference type="EMBL" id="MER6978895.1"/>
    </source>
</evidence>
<accession>A0ABV1W3Y4</accession>
<evidence type="ECO:0000313" key="4">
    <source>
        <dbReference type="Proteomes" id="UP001458415"/>
    </source>
</evidence>
<feature type="domain" description="Acyl-CoA dehydrogenase/oxidase N-terminal" evidence="2">
    <location>
        <begin position="7"/>
        <end position="121"/>
    </location>
</feature>
<proteinExistence type="predicted"/>
<dbReference type="InterPro" id="IPR009100">
    <property type="entry name" value="AcylCoA_DH/oxidase_NM_dom_sf"/>
</dbReference>
<feature type="region of interest" description="Disordered" evidence="1">
    <location>
        <begin position="121"/>
        <end position="147"/>
    </location>
</feature>
<gene>
    <name evidence="3" type="ORF">ABT317_18300</name>
</gene>
<keyword evidence="4" id="KW-1185">Reference proteome</keyword>
<dbReference type="EMBL" id="JBEPCU010000291">
    <property type="protein sequence ID" value="MER6978895.1"/>
    <property type="molecule type" value="Genomic_DNA"/>
</dbReference>
<evidence type="ECO:0000259" key="2">
    <source>
        <dbReference type="Pfam" id="PF02771"/>
    </source>
</evidence>
<dbReference type="SUPFAM" id="SSF56645">
    <property type="entry name" value="Acyl-CoA dehydrogenase NM domain-like"/>
    <property type="match status" value="1"/>
</dbReference>
<dbReference type="InterPro" id="IPR037069">
    <property type="entry name" value="AcylCoA_DH/ox_N_sf"/>
</dbReference>
<sequence>MDFSLSTEERQILGAVRSFVEKEVIPLEPEVLRNEREGRPGLDAETVRALQAKARKAGFWGINTPEEYVAAALGPIVSAVVAMETGRTFVPFRFGGTADNILYAGGEEQKRRYLIPPIEGERRSSPWRRPRTVTAAAGDMPAVAKAG</sequence>
<dbReference type="RefSeq" id="WP_086727788.1">
    <property type="nucleotide sequence ID" value="NZ_MUBM01000203.1"/>
</dbReference>
<reference evidence="3 4" key="1">
    <citation type="submission" date="2024-06" db="EMBL/GenBank/DDBJ databases">
        <title>The Natural Products Discovery Center: Release of the First 8490 Sequenced Strains for Exploring Actinobacteria Biosynthetic Diversity.</title>
        <authorList>
            <person name="Kalkreuter E."/>
            <person name="Kautsar S.A."/>
            <person name="Yang D."/>
            <person name="Bader C.D."/>
            <person name="Teijaro C.N."/>
            <person name="Fluegel L."/>
            <person name="Davis C.M."/>
            <person name="Simpson J.R."/>
            <person name="Lauterbach L."/>
            <person name="Steele A.D."/>
            <person name="Gui C."/>
            <person name="Meng S."/>
            <person name="Li G."/>
            <person name="Viehrig K."/>
            <person name="Ye F."/>
            <person name="Su P."/>
            <person name="Kiefer A.F."/>
            <person name="Nichols A."/>
            <person name="Cepeda A.J."/>
            <person name="Yan W."/>
            <person name="Fan B."/>
            <person name="Jiang Y."/>
            <person name="Adhikari A."/>
            <person name="Zheng C.-J."/>
            <person name="Schuster L."/>
            <person name="Cowan T.M."/>
            <person name="Smanski M.J."/>
            <person name="Chevrette M.G."/>
            <person name="De Carvalho L.P.S."/>
            <person name="Shen B."/>
        </authorList>
    </citation>
    <scope>NUCLEOTIDE SEQUENCE [LARGE SCALE GENOMIC DNA]</scope>
    <source>
        <strain evidence="3 4">NPDC000634</strain>
    </source>
</reference>
<organism evidence="3 4">
    <name type="scientific">Streptomyces carpinensis</name>
    <dbReference type="NCBI Taxonomy" id="66369"/>
    <lineage>
        <taxon>Bacteria</taxon>
        <taxon>Bacillati</taxon>
        <taxon>Actinomycetota</taxon>
        <taxon>Actinomycetes</taxon>
        <taxon>Kitasatosporales</taxon>
        <taxon>Streptomycetaceae</taxon>
        <taxon>Streptomyces</taxon>
    </lineage>
</organism>
<comment type="caution">
    <text evidence="3">The sequence shown here is derived from an EMBL/GenBank/DDBJ whole genome shotgun (WGS) entry which is preliminary data.</text>
</comment>
<name>A0ABV1W3Y4_9ACTN</name>